<dbReference type="AlphaFoldDB" id="A0A2V5IMD8"/>
<evidence type="ECO:0008006" key="4">
    <source>
        <dbReference type="Google" id="ProtNLM"/>
    </source>
</evidence>
<feature type="compositionally biased region" description="Basic and acidic residues" evidence="1">
    <location>
        <begin position="144"/>
        <end position="182"/>
    </location>
</feature>
<name>A0A2V5IMD8_9MICC</name>
<proteinExistence type="predicted"/>
<dbReference type="Proteomes" id="UP000247980">
    <property type="component" value="Unassembled WGS sequence"/>
</dbReference>
<feature type="region of interest" description="Disordered" evidence="1">
    <location>
        <begin position="1"/>
        <end position="25"/>
    </location>
</feature>
<keyword evidence="3" id="KW-1185">Reference proteome</keyword>
<evidence type="ECO:0000313" key="3">
    <source>
        <dbReference type="Proteomes" id="UP000247980"/>
    </source>
</evidence>
<sequence>MSQSPEEIRDEIESTRGRLGSDVDALADRVSPSSIAHRQTEKIRGSVGRVREKIMGVADDASEAVHQTSDETRHAIQGLPGNVAQGTRGNPLAAGLIAFGAGLLLSTFVPATETERHAAEAVKEKAQPLLEEAQGMARSVAADLKEPAEEAVQHVKDAERDSAEHLKEEGAAAAGDVKETAQEGKAQVQDAAGDRRGTA</sequence>
<dbReference type="OrthoDB" id="3218417at2"/>
<feature type="compositionally biased region" description="Basic and acidic residues" evidence="1">
    <location>
        <begin position="11"/>
        <end position="21"/>
    </location>
</feature>
<comment type="caution">
    <text evidence="2">The sequence shown here is derived from an EMBL/GenBank/DDBJ whole genome shotgun (WGS) entry which is preliminary data.</text>
</comment>
<dbReference type="Gene3D" id="1.10.287.700">
    <property type="entry name" value="Helix hairpin bin"/>
    <property type="match status" value="1"/>
</dbReference>
<dbReference type="RefSeq" id="WP_110486613.1">
    <property type="nucleotide sequence ID" value="NZ_QJVC01000025.1"/>
</dbReference>
<evidence type="ECO:0000256" key="1">
    <source>
        <dbReference type="SAM" id="MobiDB-lite"/>
    </source>
</evidence>
<feature type="region of interest" description="Disordered" evidence="1">
    <location>
        <begin position="144"/>
        <end position="199"/>
    </location>
</feature>
<gene>
    <name evidence="2" type="ORF">CVS30_16315</name>
</gene>
<evidence type="ECO:0000313" key="2">
    <source>
        <dbReference type="EMBL" id="PYI37281.1"/>
    </source>
</evidence>
<organism evidence="2 3">
    <name type="scientific">Arthrobacter psychrolactophilus</name>
    <dbReference type="NCBI Taxonomy" id="92442"/>
    <lineage>
        <taxon>Bacteria</taxon>
        <taxon>Bacillati</taxon>
        <taxon>Actinomycetota</taxon>
        <taxon>Actinomycetes</taxon>
        <taxon>Micrococcales</taxon>
        <taxon>Micrococcaceae</taxon>
        <taxon>Arthrobacter</taxon>
    </lineage>
</organism>
<accession>A0A2V5IMD8</accession>
<dbReference type="InterPro" id="IPR022062">
    <property type="entry name" value="DUF3618"/>
</dbReference>
<protein>
    <recommendedName>
        <fullName evidence="4">DUF3618 domain-containing protein</fullName>
    </recommendedName>
</protein>
<dbReference type="Pfam" id="PF12277">
    <property type="entry name" value="DUF3618"/>
    <property type="match status" value="1"/>
</dbReference>
<reference evidence="2 3" key="1">
    <citation type="submission" date="2018-05" db="EMBL/GenBank/DDBJ databases">
        <title>Genetic diversity of glacier-inhabiting Cryobacterium bacteria in China and description of Cryobacterium mengkeensis sp. nov. and Arthrobacter glacialis sp. nov.</title>
        <authorList>
            <person name="Liu Q."/>
            <person name="Xin Y.-H."/>
        </authorList>
    </citation>
    <scope>NUCLEOTIDE SEQUENCE [LARGE SCALE GENOMIC DNA]</scope>
    <source>
        <strain evidence="2 3">B7</strain>
    </source>
</reference>
<dbReference type="EMBL" id="QJVC01000025">
    <property type="protein sequence ID" value="PYI37281.1"/>
    <property type="molecule type" value="Genomic_DNA"/>
</dbReference>